<dbReference type="OrthoDB" id="3364440at2759"/>
<proteinExistence type="inferred from homology"/>
<evidence type="ECO:0000259" key="4">
    <source>
        <dbReference type="PROSITE" id="PS51987"/>
    </source>
</evidence>
<keyword evidence="6" id="KW-1185">Reference proteome</keyword>
<dbReference type="InParanoid" id="A0A0C3D661"/>
<reference evidence="6" key="2">
    <citation type="submission" date="2015-01" db="EMBL/GenBank/DDBJ databases">
        <title>Evolutionary Origins and Diversification of the Mycorrhizal Mutualists.</title>
        <authorList>
            <consortium name="DOE Joint Genome Institute"/>
            <consortium name="Mycorrhizal Genomics Consortium"/>
            <person name="Kohler A."/>
            <person name="Kuo A."/>
            <person name="Nagy L.G."/>
            <person name="Floudas D."/>
            <person name="Copeland A."/>
            <person name="Barry K.W."/>
            <person name="Cichocki N."/>
            <person name="Veneault-Fourrey C."/>
            <person name="LaButti K."/>
            <person name="Lindquist E.A."/>
            <person name="Lipzen A."/>
            <person name="Lundell T."/>
            <person name="Morin E."/>
            <person name="Murat C."/>
            <person name="Riley R."/>
            <person name="Ohm R."/>
            <person name="Sun H."/>
            <person name="Tunlid A."/>
            <person name="Henrissat B."/>
            <person name="Grigoriev I.V."/>
            <person name="Hibbett D.S."/>
            <person name="Martin F."/>
        </authorList>
    </citation>
    <scope>NUCLEOTIDE SEQUENCE [LARGE SCALE GENOMIC DNA]</scope>
    <source>
        <strain evidence="6">Foug A</strain>
    </source>
</reference>
<dbReference type="STRING" id="1036808.A0A0C3D661"/>
<dbReference type="HOGENOM" id="CLU_017290_6_1_1"/>
<evidence type="ECO:0000256" key="2">
    <source>
        <dbReference type="PROSITE-ProRule" id="PRU01331"/>
    </source>
</evidence>
<keyword evidence="1" id="KW-0436">Ligase</keyword>
<accession>A0A0C3D661</accession>
<dbReference type="Proteomes" id="UP000053989">
    <property type="component" value="Unassembled WGS sequence"/>
</dbReference>
<gene>
    <name evidence="5" type="ORF">SCLCIDRAFT_1224364</name>
</gene>
<dbReference type="SMART" id="SM01230">
    <property type="entry name" value="Gln-synt_C"/>
    <property type="match status" value="1"/>
</dbReference>
<reference evidence="5 6" key="1">
    <citation type="submission" date="2014-04" db="EMBL/GenBank/DDBJ databases">
        <authorList>
            <consortium name="DOE Joint Genome Institute"/>
            <person name="Kuo A."/>
            <person name="Kohler A."/>
            <person name="Nagy L.G."/>
            <person name="Floudas D."/>
            <person name="Copeland A."/>
            <person name="Barry K.W."/>
            <person name="Cichocki N."/>
            <person name="Veneault-Fourrey C."/>
            <person name="LaButti K."/>
            <person name="Lindquist E.A."/>
            <person name="Lipzen A."/>
            <person name="Lundell T."/>
            <person name="Morin E."/>
            <person name="Murat C."/>
            <person name="Sun H."/>
            <person name="Tunlid A."/>
            <person name="Henrissat B."/>
            <person name="Grigoriev I.V."/>
            <person name="Hibbett D.S."/>
            <person name="Martin F."/>
            <person name="Nordberg H.P."/>
            <person name="Cantor M.N."/>
            <person name="Hua S.X."/>
        </authorList>
    </citation>
    <scope>NUCLEOTIDE SEQUENCE [LARGE SCALE GENOMIC DNA]</scope>
    <source>
        <strain evidence="5 6">Foug A</strain>
    </source>
</reference>
<dbReference type="Pfam" id="PF00120">
    <property type="entry name" value="Gln-synt_C"/>
    <property type="match status" value="1"/>
</dbReference>
<evidence type="ECO:0000256" key="1">
    <source>
        <dbReference type="ARBA" id="ARBA00022598"/>
    </source>
</evidence>
<evidence type="ECO:0000313" key="5">
    <source>
        <dbReference type="EMBL" id="KIM51571.1"/>
    </source>
</evidence>
<dbReference type="PROSITE" id="PS51987">
    <property type="entry name" value="GS_CATALYTIC"/>
    <property type="match status" value="1"/>
</dbReference>
<comment type="similarity">
    <text evidence="2 3">Belongs to the glutamine synthetase family.</text>
</comment>
<dbReference type="PANTHER" id="PTHR43785:SF2">
    <property type="entry name" value="TYPE-1 GLUTAMINE SYNTHETASE 1"/>
    <property type="match status" value="1"/>
</dbReference>
<organism evidence="5 6">
    <name type="scientific">Scleroderma citrinum Foug A</name>
    <dbReference type="NCBI Taxonomy" id="1036808"/>
    <lineage>
        <taxon>Eukaryota</taxon>
        <taxon>Fungi</taxon>
        <taxon>Dikarya</taxon>
        <taxon>Basidiomycota</taxon>
        <taxon>Agaricomycotina</taxon>
        <taxon>Agaricomycetes</taxon>
        <taxon>Agaricomycetidae</taxon>
        <taxon>Boletales</taxon>
        <taxon>Sclerodermatineae</taxon>
        <taxon>Sclerodermataceae</taxon>
        <taxon>Scleroderma</taxon>
    </lineage>
</organism>
<evidence type="ECO:0000313" key="6">
    <source>
        <dbReference type="Proteomes" id="UP000053989"/>
    </source>
</evidence>
<dbReference type="EMBL" id="KN822250">
    <property type="protein sequence ID" value="KIM51571.1"/>
    <property type="molecule type" value="Genomic_DNA"/>
</dbReference>
<name>A0A0C3D661_9AGAM</name>
<dbReference type="PANTHER" id="PTHR43785">
    <property type="entry name" value="GAMMA-GLUTAMYLPUTRESCINE SYNTHETASE"/>
    <property type="match status" value="1"/>
</dbReference>
<protein>
    <recommendedName>
        <fullName evidence="4">GS catalytic domain-containing protein</fullName>
    </recommendedName>
</protein>
<evidence type="ECO:0000256" key="3">
    <source>
        <dbReference type="RuleBase" id="RU000384"/>
    </source>
</evidence>
<dbReference type="InterPro" id="IPR014746">
    <property type="entry name" value="Gln_synth/guanido_kin_cat_dom"/>
</dbReference>
<dbReference type="Gene3D" id="3.30.590.10">
    <property type="entry name" value="Glutamine synthetase/guanido kinase, catalytic domain"/>
    <property type="match status" value="1"/>
</dbReference>
<dbReference type="GO" id="GO:0004356">
    <property type="term" value="F:glutamine synthetase activity"/>
    <property type="evidence" value="ECO:0007669"/>
    <property type="project" value="InterPro"/>
</dbReference>
<sequence>MSATDFGVEYTPSTVYAGTLSDAPRTLEELGVKFVRIHWLDLCNQLSCHILPLPYFNKVLKSSRSGVALPKSVFTLVGSTPAEGSSAEGEYLVVMDRSSLRLCGYAPGHASLFGFFEEKAPIGGRLDVPLCPRTNLRRILKYAEEVLNIQFLVGFETEFTLLKSTNPLEVVNNSGSCTTTAFGTGSAELKILEEIADALAKSGIELQNFHSEGGTGQYELVTGPLSPLEAADALVFTRETVYNIAAKHGLRATLAPTLHDGGCSSGAQAHISVHSTTGRSPPSNTHPSLLTTLEYHFLAGLMAHLSAVTVFMLPVPRCYQMPVDDEFFAQGSWVSWGLDHRGVPVRIQHPSSPKARHFEVRMVDGTASPYLVLSGLLSAGIIGIRDKLALEEECCGAQGTAQMSERERAEKRITRQRPLDLESARKCLVEDRELGELVGDDVVKTFVAVNKTLENALQPEGEDEAVTLARLVETY</sequence>
<dbReference type="SUPFAM" id="SSF55931">
    <property type="entry name" value="Glutamine synthetase/guanido kinase"/>
    <property type="match status" value="1"/>
</dbReference>
<dbReference type="AlphaFoldDB" id="A0A0C3D661"/>
<dbReference type="InterPro" id="IPR008146">
    <property type="entry name" value="Gln_synth_cat_dom"/>
</dbReference>
<feature type="domain" description="GS catalytic" evidence="4">
    <location>
        <begin position="132"/>
        <end position="475"/>
    </location>
</feature>